<proteinExistence type="predicted"/>
<organism evidence="1 2">
    <name type="scientific">Mesotoga infera</name>
    <dbReference type="NCBI Taxonomy" id="1236046"/>
    <lineage>
        <taxon>Bacteria</taxon>
        <taxon>Thermotogati</taxon>
        <taxon>Thermotogota</taxon>
        <taxon>Thermotogae</taxon>
        <taxon>Kosmotogales</taxon>
        <taxon>Kosmotogaceae</taxon>
        <taxon>Mesotoga</taxon>
    </lineage>
</organism>
<comment type="caution">
    <text evidence="1">The sequence shown here is derived from an EMBL/GenBank/DDBJ whole genome shotgun (WGS) entry which is preliminary data.</text>
</comment>
<dbReference type="Proteomes" id="UP000055014">
    <property type="component" value="Unassembled WGS sequence"/>
</dbReference>
<name>A0A117M856_9BACT</name>
<dbReference type="AlphaFoldDB" id="A0A117M856"/>
<gene>
    <name evidence="1" type="ORF">XE02_0928</name>
</gene>
<reference evidence="2" key="1">
    <citation type="journal article" date="2015" name="MBio">
        <title>Genome-Resolved Metagenomic Analysis Reveals Roles for Candidate Phyla and Other Microbial Community Members in Biogeochemical Transformations in Oil Reservoirs.</title>
        <authorList>
            <person name="Hu P."/>
            <person name="Tom L."/>
            <person name="Singh A."/>
            <person name="Thomas B.C."/>
            <person name="Baker B.J."/>
            <person name="Piceno Y.M."/>
            <person name="Andersen G.L."/>
            <person name="Banfield J.F."/>
        </authorList>
    </citation>
    <scope>NUCLEOTIDE SEQUENCE [LARGE SCALE GENOMIC DNA]</scope>
</reference>
<protein>
    <submittedName>
        <fullName evidence="1">Uncharacterized protein</fullName>
    </submittedName>
</protein>
<dbReference type="EMBL" id="LGGW01000078">
    <property type="protein sequence ID" value="KUK89621.1"/>
    <property type="molecule type" value="Genomic_DNA"/>
</dbReference>
<accession>A0A117M856</accession>
<evidence type="ECO:0000313" key="1">
    <source>
        <dbReference type="EMBL" id="KUK89621.1"/>
    </source>
</evidence>
<sequence length="165" mass="18886">MRSSLSIWLLSENQRGIEMSISENELAVLEKIYRKVLGREKRYFSVDELIRESGSCPDELNEALRSLGEEELIEIKPFRMGRITHKGIMEVEGNGIPEKDKARQLVLARINELTSGDPDVYLNIDALAGELNMMRYELFDILNFLQGEGLVRILSRMSVAIVKRD</sequence>
<evidence type="ECO:0000313" key="2">
    <source>
        <dbReference type="Proteomes" id="UP000055014"/>
    </source>
</evidence>
<dbReference type="PATRIC" id="fig|1236046.5.peg.595"/>